<keyword evidence="2" id="KW-1185">Reference proteome</keyword>
<reference evidence="1 2" key="1">
    <citation type="submission" date="2014-04" db="EMBL/GenBank/DDBJ databases">
        <title>Draft Genome Sequence of Lactobacillus animalis 381-IL-28.</title>
        <authorList>
            <person name="Sturino J.M."/>
            <person name="Rajendran M."/>
            <person name="Altermann E."/>
        </authorList>
    </citation>
    <scope>NUCLEOTIDE SEQUENCE [LARGE SCALE GENOMIC DNA]</scope>
    <source>
        <strain evidence="1 2">381-IL-28</strain>
    </source>
</reference>
<accession>A0ABR4RSG8</accession>
<comment type="caution">
    <text evidence="1">The sequence shown here is derived from an EMBL/GenBank/DDBJ whole genome shotgun (WGS) entry which is preliminary data.</text>
</comment>
<organism evidence="1 2">
    <name type="scientific">Ligilactobacillus animalis</name>
    <dbReference type="NCBI Taxonomy" id="1605"/>
    <lineage>
        <taxon>Bacteria</taxon>
        <taxon>Bacillati</taxon>
        <taxon>Bacillota</taxon>
        <taxon>Bacilli</taxon>
        <taxon>Lactobacillales</taxon>
        <taxon>Lactobacillaceae</taxon>
        <taxon>Ligilactobacillus</taxon>
    </lineage>
</organism>
<dbReference type="RefSeq" id="WP_005917908.1">
    <property type="nucleotide sequence ID" value="NZ_CP195054.1"/>
</dbReference>
<evidence type="ECO:0000313" key="1">
    <source>
        <dbReference type="EMBL" id="KDA46686.1"/>
    </source>
</evidence>
<proteinExistence type="predicted"/>
<evidence type="ECO:0008006" key="3">
    <source>
        <dbReference type="Google" id="ProtNLM"/>
    </source>
</evidence>
<evidence type="ECO:0000313" key="2">
    <source>
        <dbReference type="Proteomes" id="UP000027129"/>
    </source>
</evidence>
<dbReference type="Proteomes" id="UP000027129">
    <property type="component" value="Unassembled WGS sequence"/>
</dbReference>
<dbReference type="Pfam" id="PF08843">
    <property type="entry name" value="AbiEii"/>
    <property type="match status" value="1"/>
</dbReference>
<gene>
    <name evidence="1" type="ORF">Lani381_0279</name>
</gene>
<sequence>MIFKNAMSFKAKIKQIAKEKDLTTQQVQQNYLIEVFLEKLSKSKYKNNLILKGGYIIGSIVGIGQRSTLDLDTTIKGFDLTPKKLTRIVENVISIPTEESFRLSFKSVREIREEDSYPGYKVKMYADFEKIHEVVLVDVTTGDAITPREIKFSVKRLFSNGKLSVLSYSTENIVAEKIETILSRGVATTRPRDFYDVYILFKLRKDEISISSLSSALNNTMRKRESTFDVADYSHILKHIRYSAVQQSFWKNYQSKYSYARELTFEDVAGAVYKCIEKILEYRNQ</sequence>
<dbReference type="EMBL" id="JMHU01000003">
    <property type="protein sequence ID" value="KDA46686.1"/>
    <property type="molecule type" value="Genomic_DNA"/>
</dbReference>
<protein>
    <recommendedName>
        <fullName evidence="3">Nucleotidyl transferase AbiEii/AbiGii toxin family protein</fullName>
    </recommendedName>
</protein>
<name>A0ABR4RSG8_9LACO</name>
<dbReference type="InterPro" id="IPR014942">
    <property type="entry name" value="AbiEii"/>
</dbReference>